<sequence>MNDAPVAQNDAFATNQNTSINGDLFANNGSGVDVDVDDPLAVALVNGAALNSGSTITLPSGALLIVNSDGTFSYDPNNVFDSLPEGQTATDSFTYTVRDSSGASSTATVTITVTGLDDAISITGLNDGPNGTDGAVNESDLPNGSTPAGAGEVLNGSVTLTAVDGIGALSVNGTPITVLPTPGNPVVFTGLYGTLSVTNYDAATGIVTYQYVLTQPANQSGGNVTDDFVISLTDRDGDTVNGTLAIQINDDQPTANPDANSIAEDATAPVTGNVLTNDVLGADRTGGGVSAISFGATAGTVGSALAGGYGNLTLNANGTYSYSVDNTNPAVQALQQGETLTDVFTYTYRDGDGDTVTSTLTITINGQNDAPVATNDTVAVTEDIAASGNVLTNDVDADGDPLVVSGFSFGGNNYAPGQTATIAGVGSLVINANGTFTFTPAANYNGPVPSASYTVSDGEGGADTTTLAIGPVRPVNDAPVNTVPGAQTISEDAGAVAISGVSITDPDATQTLTTTLTIPVGAGALAATGGSFNAATGALTIAGTPAQINAALATLTYTPLADFNTDGSNFTVTMVTDDGVAAPATSSFTIAVTPVADIVADTVTTNEDTALTFNPITGTGGSEADNFENAGAQIMAITQPAIGAAVLNGDGTITYTPPANYNGTTTMTYTVTSGGVTETATIAITVASVNDAPVAQNDAFATNQNTSINGDLFANNGSGVDVDVDDPLAVALVNGAALNSGSTITLPSGALLIVNSDGTFSYDPNNVFDSLPEGQTATDSFTYTVRDPSGASSTATVTITVTGLDDAISITGLNDGPNGTDGAVNESDLPNGSTPAGAGEVLNGSVTLTAVDGIGALSVNGTPITVLPTPGNPVVFTGLYGTLSVTNYDAATGIVTYQYVLTQPANQSGGNVTDDFVISLTDRDGDTVNGTLAIQINDDQPTANPDANSIAEDATAPVTGNVLTNDVLGADRTGGGVSAISFGATAGTVGSALAGGYGNLTLNANGTYSYSVDNTNPAVQALQQGETLTDVFTYTYRDGDGDTVTSTLTITINGQNDAPVATNDTVAVTEDIAASGNVLTNDVDADGDPLVVSGFSFGGNNYAPGQTATIAGVGSLVINANGTFTFTPAANYNGPVPSASYTVSDGEGGADTTTLAIGPVRPVNDAPLAVNDVVPVTEDTAVTGNLLANDTDVEGDTLQVTGFTVGGNSYGPGTAVIPGIGTLTIDANGNFSFNPEPNYNGPVPPVTYSISDGNGGTGSASLLLGPVVPLNDAPVAGNDSFPVVEDTPVSGNVLTNDTDSDGDPLTVSGFTVGGHNYLPGQTAAIPGVGTVVIAANGAFIFTPAPNYNGAVPAITYTVSDGNGGSDTATLTLGPVSPVNDAPVARGDEVIAKGGDTIRIPVLANDRDVDGDPLQIVAINGRPITIGVPVSIANGTVTVNSDGTISFTPNIGYSGPAQFSYTVSDGNGGFDTASVSVDVRAGYLEIDPPFVPPHRRDYLPPLLTANGLVGDSIGDLNGTYLSSTDIIDGVVNSIRYLNGISGLSADGPIGQVVHQIDSWLGADERLAGAERGLFEGGSALTDPKGGDSTWFMVNTIMREGVLHLTILSADGKRGAEIASGHTITLADGRALPNWIELDRGGMLIGRPPAGLAFIDLKIQAMDKSNRAVVDNVRIDLLTGVVATHTADQRADAGPLLFSDQTTAGIEMSIERANSLAAALTGWTELRDDTRAAS</sequence>
<dbReference type="NCBIfam" id="NF012211">
    <property type="entry name" value="tand_rpt_95"/>
    <property type="match status" value="8"/>
</dbReference>
<evidence type="ECO:0000313" key="1">
    <source>
        <dbReference type="EMBL" id="RFC63908.1"/>
    </source>
</evidence>
<dbReference type="Gene3D" id="2.60.40.10">
    <property type="entry name" value="Immunoglobulins"/>
    <property type="match status" value="2"/>
</dbReference>
<dbReference type="NCBIfam" id="TIGR01965">
    <property type="entry name" value="VCBS_repeat"/>
    <property type="match status" value="4"/>
</dbReference>
<dbReference type="Gene3D" id="2.60.40.3440">
    <property type="match status" value="2"/>
</dbReference>
<dbReference type="Proteomes" id="UP000262379">
    <property type="component" value="Unassembled WGS sequence"/>
</dbReference>
<organism evidence="1 2">
    <name type="scientific">Mesorhizobium denitrificans</name>
    <dbReference type="NCBI Taxonomy" id="2294114"/>
    <lineage>
        <taxon>Bacteria</taxon>
        <taxon>Pseudomonadati</taxon>
        <taxon>Pseudomonadota</taxon>
        <taxon>Alphaproteobacteria</taxon>
        <taxon>Hyphomicrobiales</taxon>
        <taxon>Phyllobacteriaceae</taxon>
        <taxon>Mesorhizobium</taxon>
    </lineage>
</organism>
<reference evidence="2" key="1">
    <citation type="submission" date="2018-08" db="EMBL/GenBank/DDBJ databases">
        <authorList>
            <person name="Im W.T."/>
        </authorList>
    </citation>
    <scope>NUCLEOTIDE SEQUENCE [LARGE SCALE GENOMIC DNA]</scope>
    <source>
        <strain evidence="2">LA-28</strain>
    </source>
</reference>
<proteinExistence type="predicted"/>
<dbReference type="InterPro" id="IPR013783">
    <property type="entry name" value="Ig-like_fold"/>
</dbReference>
<dbReference type="RefSeq" id="WP_116625680.1">
    <property type="nucleotide sequence ID" value="NZ_QURN01000023.1"/>
</dbReference>
<keyword evidence="2" id="KW-1185">Reference proteome</keyword>
<comment type="caution">
    <text evidence="1">The sequence shown here is derived from an EMBL/GenBank/DDBJ whole genome shotgun (WGS) entry which is preliminary data.</text>
</comment>
<dbReference type="EMBL" id="QURN01000023">
    <property type="protein sequence ID" value="RFC63908.1"/>
    <property type="molecule type" value="Genomic_DNA"/>
</dbReference>
<dbReference type="Gene3D" id="2.60.40.1200">
    <property type="match status" value="4"/>
</dbReference>
<protein>
    <submittedName>
        <fullName evidence="1">Tandem-95 repeat protein</fullName>
    </submittedName>
</protein>
<dbReference type="InterPro" id="IPR010221">
    <property type="entry name" value="VCBS_dom"/>
</dbReference>
<accession>A0A371X3U6</accession>
<evidence type="ECO:0000313" key="2">
    <source>
        <dbReference type="Proteomes" id="UP000262379"/>
    </source>
</evidence>
<gene>
    <name evidence="1" type="ORF">DY251_20030</name>
</gene>
<name>A0A371X3U6_9HYPH</name>
<dbReference type="Pfam" id="PF17963">
    <property type="entry name" value="Big_9"/>
    <property type="match status" value="10"/>
</dbReference>